<accession>M0NCM5</accession>
<dbReference type="Proteomes" id="UP000011625">
    <property type="component" value="Unassembled WGS sequence"/>
</dbReference>
<keyword evidence="1" id="KW-0472">Membrane</keyword>
<evidence type="ECO:0000313" key="4">
    <source>
        <dbReference type="Proteomes" id="UP000011625"/>
    </source>
</evidence>
<feature type="transmembrane region" description="Helical" evidence="1">
    <location>
        <begin position="121"/>
        <end position="141"/>
    </location>
</feature>
<keyword evidence="1" id="KW-0812">Transmembrane</keyword>
<dbReference type="AlphaFoldDB" id="M0NCM5"/>
<protein>
    <recommendedName>
        <fullName evidence="2">DUF1468 domain-containing protein</fullName>
    </recommendedName>
</protein>
<feature type="transmembrane region" description="Helical" evidence="1">
    <location>
        <begin position="40"/>
        <end position="59"/>
    </location>
</feature>
<keyword evidence="1" id="KW-1133">Transmembrane helix</keyword>
<dbReference type="Pfam" id="PF07331">
    <property type="entry name" value="TctB"/>
    <property type="match status" value="1"/>
</dbReference>
<dbReference type="InterPro" id="IPR009936">
    <property type="entry name" value="DUF1468"/>
</dbReference>
<dbReference type="OrthoDB" id="205068at2157"/>
<dbReference type="RefSeq" id="WP_005041416.1">
    <property type="nucleotide sequence ID" value="NZ_AOME01000028.1"/>
</dbReference>
<feature type="transmembrane region" description="Helical" evidence="1">
    <location>
        <begin position="12"/>
        <end position="28"/>
    </location>
</feature>
<sequence>MTLKISHIDKVASGLIFLLTAIIFYLTMDFPSGYGATGPAFFPRVIVGLMSVFALAQFVNVIRKDEPRTQEISWSAVKTVGIAATLIVGYLLTMPYLGFLTGTVGFLLVSMHFSGVEEFRTSLPVSIGVAIALYYVFVQFLRVPLPESAMLPVSRVLPGLFVGGVGIA</sequence>
<dbReference type="PATRIC" id="fig|1227456.3.peg.1274"/>
<feature type="domain" description="DUF1468" evidence="2">
    <location>
        <begin position="12"/>
        <end position="146"/>
    </location>
</feature>
<gene>
    <name evidence="3" type="ORF">C450_06340</name>
</gene>
<evidence type="ECO:0000259" key="2">
    <source>
        <dbReference type="Pfam" id="PF07331"/>
    </source>
</evidence>
<keyword evidence="4" id="KW-1185">Reference proteome</keyword>
<name>M0NCM5_9EURY</name>
<dbReference type="EMBL" id="AOME01000028">
    <property type="protein sequence ID" value="EMA54425.1"/>
    <property type="molecule type" value="Genomic_DNA"/>
</dbReference>
<evidence type="ECO:0000313" key="3">
    <source>
        <dbReference type="EMBL" id="EMA54425.1"/>
    </source>
</evidence>
<organism evidence="3 4">
    <name type="scientific">Halococcus salifodinae DSM 8989</name>
    <dbReference type="NCBI Taxonomy" id="1227456"/>
    <lineage>
        <taxon>Archaea</taxon>
        <taxon>Methanobacteriati</taxon>
        <taxon>Methanobacteriota</taxon>
        <taxon>Stenosarchaea group</taxon>
        <taxon>Halobacteria</taxon>
        <taxon>Halobacteriales</taxon>
        <taxon>Halococcaceae</taxon>
        <taxon>Halococcus</taxon>
    </lineage>
</organism>
<proteinExistence type="predicted"/>
<comment type="caution">
    <text evidence="3">The sequence shown here is derived from an EMBL/GenBank/DDBJ whole genome shotgun (WGS) entry which is preliminary data.</text>
</comment>
<evidence type="ECO:0000256" key="1">
    <source>
        <dbReference type="SAM" id="Phobius"/>
    </source>
</evidence>
<reference evidence="3 4" key="1">
    <citation type="journal article" date="2014" name="PLoS Genet.">
        <title>Phylogenetically driven sequencing of extremely halophilic archaea reveals strategies for static and dynamic osmo-response.</title>
        <authorList>
            <person name="Becker E.A."/>
            <person name="Seitzer P.M."/>
            <person name="Tritt A."/>
            <person name="Larsen D."/>
            <person name="Krusor M."/>
            <person name="Yao A.I."/>
            <person name="Wu D."/>
            <person name="Madern D."/>
            <person name="Eisen J.A."/>
            <person name="Darling A.E."/>
            <person name="Facciotti M.T."/>
        </authorList>
    </citation>
    <scope>NUCLEOTIDE SEQUENCE [LARGE SCALE GENOMIC DNA]</scope>
    <source>
        <strain evidence="3 4">DSM 8989</strain>
    </source>
</reference>
<feature type="transmembrane region" description="Helical" evidence="1">
    <location>
        <begin position="80"/>
        <end position="109"/>
    </location>
</feature>
<dbReference type="STRING" id="1227456.C450_06340"/>